<feature type="compositionally biased region" description="Basic and acidic residues" evidence="1">
    <location>
        <begin position="676"/>
        <end position="685"/>
    </location>
</feature>
<dbReference type="InterPro" id="IPR013761">
    <property type="entry name" value="SAM/pointed_sf"/>
</dbReference>
<feature type="compositionally biased region" description="Basic and acidic residues" evidence="1">
    <location>
        <begin position="262"/>
        <end position="273"/>
    </location>
</feature>
<dbReference type="GeneID" id="136803754"/>
<feature type="compositionally biased region" description="Low complexity" evidence="1">
    <location>
        <begin position="340"/>
        <end position="352"/>
    </location>
</feature>
<keyword evidence="4" id="KW-1185">Reference proteome</keyword>
<dbReference type="RefSeq" id="XP_066916577.1">
    <property type="nucleotide sequence ID" value="XM_067060476.1"/>
</dbReference>
<feature type="compositionally biased region" description="Basic and acidic residues" evidence="1">
    <location>
        <begin position="222"/>
        <end position="231"/>
    </location>
</feature>
<feature type="compositionally biased region" description="Basic and acidic residues" evidence="1">
    <location>
        <begin position="468"/>
        <end position="484"/>
    </location>
</feature>
<dbReference type="PROSITE" id="PS50105">
    <property type="entry name" value="SAM_DOMAIN"/>
    <property type="match status" value="1"/>
</dbReference>
<organism evidence="3 4">
    <name type="scientific">Clytia hemisphaerica</name>
    <dbReference type="NCBI Taxonomy" id="252671"/>
    <lineage>
        <taxon>Eukaryota</taxon>
        <taxon>Metazoa</taxon>
        <taxon>Cnidaria</taxon>
        <taxon>Hydrozoa</taxon>
        <taxon>Hydroidolina</taxon>
        <taxon>Leptothecata</taxon>
        <taxon>Obeliida</taxon>
        <taxon>Clytiidae</taxon>
        <taxon>Clytia</taxon>
    </lineage>
</organism>
<reference evidence="3" key="1">
    <citation type="submission" date="2021-01" db="UniProtKB">
        <authorList>
            <consortium name="EnsemblMetazoa"/>
        </authorList>
    </citation>
    <scope>IDENTIFICATION</scope>
</reference>
<dbReference type="EnsemblMetazoa" id="CLYHEMT011257.1">
    <property type="protein sequence ID" value="CLYHEMP011257.1"/>
    <property type="gene ID" value="CLYHEMG011257"/>
</dbReference>
<feature type="region of interest" description="Disordered" evidence="1">
    <location>
        <begin position="316"/>
        <end position="631"/>
    </location>
</feature>
<evidence type="ECO:0000313" key="3">
    <source>
        <dbReference type="EnsemblMetazoa" id="CLYHEMP011257.1"/>
    </source>
</evidence>
<dbReference type="SMART" id="SM00454">
    <property type="entry name" value="SAM"/>
    <property type="match status" value="2"/>
</dbReference>
<dbReference type="Pfam" id="PF07647">
    <property type="entry name" value="SAM_2"/>
    <property type="match status" value="1"/>
</dbReference>
<evidence type="ECO:0000259" key="2">
    <source>
        <dbReference type="PROSITE" id="PS50105"/>
    </source>
</evidence>
<dbReference type="AlphaFoldDB" id="A0A7M5VDY6"/>
<dbReference type="PANTHER" id="PTHR12301">
    <property type="entry name" value="SAM-DOMAIN, SH3 AND NUCLEAR LOCALIZATION SIGNALS PROTEIN RELATED"/>
    <property type="match status" value="1"/>
</dbReference>
<dbReference type="PANTHER" id="PTHR12301:SF11">
    <property type="entry name" value="PH DOMAIN-CONTAINING PROTEIN"/>
    <property type="match status" value="1"/>
</dbReference>
<dbReference type="InterPro" id="IPR001660">
    <property type="entry name" value="SAM"/>
</dbReference>
<dbReference type="OrthoDB" id="5990560at2759"/>
<sequence length="879" mass="98502">MVTRRMERSQSTSFQQVEDWLRGLGLLQYAQSFYDNGYEEIDTCKEITQEDLDVIGVKSERDRDDIIIAVERLKQNLYFELEAPIIEKPEPVKFDPLVLKSKLKEELAKRNTQLIEPPYYFPDGKLGDLYPLAIQLADDLGTVFPDVLEGLEQLRKRQLPAQTYDELNELPEDGKERRSSTVSNQLLDPAEYLNCENPANAKNRGHSFSKYDTRVTKSTTDLTKDIHHERSSSAPYTGKYKIKNPGKPDDGKSSKSRFGSIFRKDTVKSNRGSLKEPHYEFKADELDLSQSELADMMTKVKSKEMSAEEVLAAVKKRTHSGGEVKSQQPSPNTTLERSDGSSSSTSITPTNSLGKNKKNKISKNMIKRSPSATFYTSKDDSTPYMIPPENKNNSLERKRSGSSMGGEDSQPDSTMSSPEMGKHGIISKIRSSMRKKGARNNHDHDHDDTNSLNQSGGSLSSQENLSTSDEHPEKYSPGVKRHEPPPLPPNKPSKPVASNVYQDPVPIVPISNKPTPPPPRSSTLQKNEGDWEVFSEEGTSPSPSLKIKEYPQNQEQSNSNRKKSAGGAGPLGVGRGLVLDLDAVKLKPTPRVQPRAPKPIPGTTTEDAKKPETPGTPKAPPRVKKSPGAMTPVTPISIAGIDDIGENMDNIIAGLEDRLHDIEDNYVDDSQLTNFETREPVEKPKPVKKPSITKRPMLPPKPPARESVTNNSVDKRVVTTRTFKPLPLKQILWKKLRSEGVQIHETPYTTNDGHWNVPQALINRYAEELNQSDVEIINQMEILRKEKCSSARIPHISFSDSHKDAHKLTDNYSIDQWLIYHGLPMFVSDLQEVNVTSIEQINELKDNDFKSIGVYHDRHINLLKTAAKQHLEKSSIVFF</sequence>
<feature type="domain" description="SAM" evidence="2">
    <location>
        <begin position="12"/>
        <end position="76"/>
    </location>
</feature>
<dbReference type="Proteomes" id="UP000594262">
    <property type="component" value="Unplaced"/>
</dbReference>
<feature type="region of interest" description="Disordered" evidence="1">
    <location>
        <begin position="219"/>
        <end position="273"/>
    </location>
</feature>
<feature type="region of interest" description="Disordered" evidence="1">
    <location>
        <begin position="671"/>
        <end position="711"/>
    </location>
</feature>
<proteinExistence type="predicted"/>
<dbReference type="Pfam" id="PF26285">
    <property type="entry name" value="SASH1_Homeodomain"/>
    <property type="match status" value="1"/>
</dbReference>
<evidence type="ECO:0000256" key="1">
    <source>
        <dbReference type="SAM" id="MobiDB-lite"/>
    </source>
</evidence>
<feature type="compositionally biased region" description="Gly residues" evidence="1">
    <location>
        <begin position="566"/>
        <end position="575"/>
    </location>
</feature>
<name>A0A7M5VDY6_9CNID</name>
<evidence type="ECO:0000313" key="4">
    <source>
        <dbReference type="Proteomes" id="UP000594262"/>
    </source>
</evidence>
<dbReference type="InterPro" id="IPR058666">
    <property type="entry name" value="SASH1/NUB1_homeodomain"/>
</dbReference>
<accession>A0A7M5VDY6</accession>
<feature type="compositionally biased region" description="Low complexity" evidence="1">
    <location>
        <begin position="450"/>
        <end position="466"/>
    </location>
</feature>
<feature type="compositionally biased region" description="Basic and acidic residues" evidence="1">
    <location>
        <begin position="440"/>
        <end position="449"/>
    </location>
</feature>
<dbReference type="SUPFAM" id="SSF47769">
    <property type="entry name" value="SAM/Pointed domain"/>
    <property type="match status" value="2"/>
</dbReference>
<dbReference type="InterPro" id="IPR051725">
    <property type="entry name" value="SAM-SH3_domain_protein"/>
</dbReference>
<dbReference type="Gene3D" id="1.10.150.50">
    <property type="entry name" value="Transcription Factor, Ets-1"/>
    <property type="match status" value="2"/>
</dbReference>
<protein>
    <recommendedName>
        <fullName evidence="2">SAM domain-containing protein</fullName>
    </recommendedName>
</protein>